<evidence type="ECO:0000313" key="2">
    <source>
        <dbReference type="EMBL" id="GJD48220.1"/>
    </source>
</evidence>
<comment type="caution">
    <text evidence="2">The sequence shown here is derived from an EMBL/GenBank/DDBJ whole genome shotgun (WGS) entry which is preliminary data.</text>
</comment>
<evidence type="ECO:0000313" key="3">
    <source>
        <dbReference type="Proteomes" id="UP001055167"/>
    </source>
</evidence>
<dbReference type="CDD" id="cd00093">
    <property type="entry name" value="HTH_XRE"/>
    <property type="match status" value="1"/>
</dbReference>
<dbReference type="Pfam" id="PF13560">
    <property type="entry name" value="HTH_31"/>
    <property type="match status" value="1"/>
</dbReference>
<gene>
    <name evidence="2" type="ORF">OPKNFCMD_0936</name>
</gene>
<dbReference type="SUPFAM" id="SSF47413">
    <property type="entry name" value="lambda repressor-like DNA-binding domains"/>
    <property type="match status" value="1"/>
</dbReference>
<reference evidence="2" key="1">
    <citation type="journal article" date="2021" name="Front. Microbiol.">
        <title>Comprehensive Comparative Genomics and Phenotyping of Methylobacterium Species.</title>
        <authorList>
            <person name="Alessa O."/>
            <person name="Ogura Y."/>
            <person name="Fujitani Y."/>
            <person name="Takami H."/>
            <person name="Hayashi T."/>
            <person name="Sahin N."/>
            <person name="Tani A."/>
        </authorList>
    </citation>
    <scope>NUCLEOTIDE SEQUENCE</scope>
    <source>
        <strain evidence="2">KCTC 52305</strain>
    </source>
</reference>
<dbReference type="PROSITE" id="PS50943">
    <property type="entry name" value="HTH_CROC1"/>
    <property type="match status" value="1"/>
</dbReference>
<dbReference type="Proteomes" id="UP001055167">
    <property type="component" value="Unassembled WGS sequence"/>
</dbReference>
<proteinExistence type="predicted"/>
<dbReference type="Gene3D" id="1.10.260.40">
    <property type="entry name" value="lambda repressor-like DNA-binding domains"/>
    <property type="match status" value="1"/>
</dbReference>
<feature type="domain" description="HTH cro/C1-type" evidence="1">
    <location>
        <begin position="17"/>
        <end position="71"/>
    </location>
</feature>
<keyword evidence="3" id="KW-1185">Reference proteome</keyword>
<reference evidence="2" key="2">
    <citation type="submission" date="2021-08" db="EMBL/GenBank/DDBJ databases">
        <authorList>
            <person name="Tani A."/>
            <person name="Ola A."/>
            <person name="Ogura Y."/>
            <person name="Katsura K."/>
            <person name="Hayashi T."/>
        </authorList>
    </citation>
    <scope>NUCLEOTIDE SEQUENCE</scope>
    <source>
        <strain evidence="2">KCTC 52305</strain>
    </source>
</reference>
<evidence type="ECO:0000259" key="1">
    <source>
        <dbReference type="PROSITE" id="PS50943"/>
    </source>
</evidence>
<dbReference type="RefSeq" id="WP_128565857.1">
    <property type="nucleotide sequence ID" value="NZ_BPQH01000002.1"/>
</dbReference>
<organism evidence="2 3">
    <name type="scientific">Methylobacterium crusticola</name>
    <dbReference type="NCBI Taxonomy" id="1697972"/>
    <lineage>
        <taxon>Bacteria</taxon>
        <taxon>Pseudomonadati</taxon>
        <taxon>Pseudomonadota</taxon>
        <taxon>Alphaproteobacteria</taxon>
        <taxon>Hyphomicrobiales</taxon>
        <taxon>Methylobacteriaceae</taxon>
        <taxon>Methylobacterium</taxon>
    </lineage>
</organism>
<protein>
    <recommendedName>
        <fullName evidence="1">HTH cro/C1-type domain-containing protein</fullName>
    </recommendedName>
</protein>
<sequence length="149" mass="15270">MAGKPADARDAHIGALIESRRVRVGLSRDSLAGALGVSVSQLGKYIKGLNRLSATDLDTAGRLLGVPVGYFFEGMPGREPPAAGLSDRPQAGIEGLSVWTGFAAAVAQAADTHLDGESRLVLGSIVRAVDRALAEPGSFDKENVSGSSG</sequence>
<accession>A0ABQ4QTX2</accession>
<dbReference type="EMBL" id="BPQH01000002">
    <property type="protein sequence ID" value="GJD48220.1"/>
    <property type="molecule type" value="Genomic_DNA"/>
</dbReference>
<dbReference type="SMART" id="SM00530">
    <property type="entry name" value="HTH_XRE"/>
    <property type="match status" value="1"/>
</dbReference>
<name>A0ABQ4QTX2_9HYPH</name>
<dbReference type="InterPro" id="IPR001387">
    <property type="entry name" value="Cro/C1-type_HTH"/>
</dbReference>
<dbReference type="InterPro" id="IPR010982">
    <property type="entry name" value="Lambda_DNA-bd_dom_sf"/>
</dbReference>